<dbReference type="VEuPathDB" id="VectorBase:PPAPM1_000747"/>
<dbReference type="PANTHER" id="PTHR35617">
    <property type="entry name" value="PHAGE_INTEGRASE DOMAIN-CONTAINING PROTEIN"/>
    <property type="match status" value="1"/>
</dbReference>
<proteinExistence type="predicted"/>
<dbReference type="EnsemblMetazoa" id="PPAI007963-RA">
    <property type="protein sequence ID" value="PPAI007963-PA"/>
    <property type="gene ID" value="PPAI007963"/>
</dbReference>
<dbReference type="Gene3D" id="1.10.150.130">
    <property type="match status" value="1"/>
</dbReference>
<organism evidence="1 2">
    <name type="scientific">Phlebotomus papatasi</name>
    <name type="common">Sandfly</name>
    <dbReference type="NCBI Taxonomy" id="29031"/>
    <lineage>
        <taxon>Eukaryota</taxon>
        <taxon>Metazoa</taxon>
        <taxon>Ecdysozoa</taxon>
        <taxon>Arthropoda</taxon>
        <taxon>Hexapoda</taxon>
        <taxon>Insecta</taxon>
        <taxon>Pterygota</taxon>
        <taxon>Neoptera</taxon>
        <taxon>Endopterygota</taxon>
        <taxon>Diptera</taxon>
        <taxon>Nematocera</taxon>
        <taxon>Psychodoidea</taxon>
        <taxon>Psychodidae</taxon>
        <taxon>Phlebotomus</taxon>
        <taxon>Phlebotomus</taxon>
    </lineage>
</organism>
<sequence>LSNLAKEIWKWCEERNLWIFASYISSENNTEADEESRKLQENTELELKLSAFNRIVKKFGKPDIDLFASRVNATCRKYVSWKKDHQSIAVDAFYLYSAANTLLERIYPGSRNFVKQNCERRGIPTELHDVILQSLSEASWKQYDTGWKKWWKVCIITNTLDPFEINIQSVFWFLTEEFKEGASYGTLNSYRSSLSMITGSWLAHDESLKRFFKGIARARPNKPKYDSTMRMSDIVHGKHQEVNPYEYLNSACCDACQITQHSGYFW</sequence>
<dbReference type="SUPFAM" id="SSF47823">
    <property type="entry name" value="lambda integrase-like, N-terminal domain"/>
    <property type="match status" value="1"/>
</dbReference>
<accession>A0A1B0DIH8</accession>
<dbReference type="VEuPathDB" id="VectorBase:PPAI007963"/>
<dbReference type="InterPro" id="IPR010998">
    <property type="entry name" value="Integrase_recombinase_N"/>
</dbReference>
<dbReference type="Proteomes" id="UP000092462">
    <property type="component" value="Unassembled WGS sequence"/>
</dbReference>
<dbReference type="AlphaFoldDB" id="A0A1B0DIH8"/>
<reference evidence="1" key="1">
    <citation type="submission" date="2022-08" db="UniProtKB">
        <authorList>
            <consortium name="EnsemblMetazoa"/>
        </authorList>
    </citation>
    <scope>IDENTIFICATION</scope>
    <source>
        <strain evidence="1">Israel</strain>
    </source>
</reference>
<protein>
    <recommendedName>
        <fullName evidence="3">Core-binding (CB) domain-containing protein</fullName>
    </recommendedName>
</protein>
<dbReference type="PANTHER" id="PTHR35617:SF3">
    <property type="entry name" value="CORE-BINDING (CB) DOMAIN-CONTAINING PROTEIN"/>
    <property type="match status" value="1"/>
</dbReference>
<evidence type="ECO:0000313" key="2">
    <source>
        <dbReference type="Proteomes" id="UP000092462"/>
    </source>
</evidence>
<name>A0A1B0DIH8_PHLPP</name>
<keyword evidence="2" id="KW-1185">Reference proteome</keyword>
<evidence type="ECO:0008006" key="3">
    <source>
        <dbReference type="Google" id="ProtNLM"/>
    </source>
</evidence>
<dbReference type="EMBL" id="AJVK01062570">
    <property type="status" value="NOT_ANNOTATED_CDS"/>
    <property type="molecule type" value="Genomic_DNA"/>
</dbReference>
<evidence type="ECO:0000313" key="1">
    <source>
        <dbReference type="EnsemblMetazoa" id="PPAI007963-PA"/>
    </source>
</evidence>